<reference evidence="1 2" key="1">
    <citation type="journal article" date="2015" name="PeerJ">
        <title>First genomic representation of candidate bacterial phylum KSB3 points to enhanced environmental sensing as a trigger of wastewater bulking.</title>
        <authorList>
            <person name="Sekiguchi Y."/>
            <person name="Ohashi A."/>
            <person name="Parks D.H."/>
            <person name="Yamauchi T."/>
            <person name="Tyson G.W."/>
            <person name="Hugenholtz P."/>
        </authorList>
    </citation>
    <scope>NUCLEOTIDE SEQUENCE [LARGE SCALE GENOMIC DNA]</scope>
</reference>
<dbReference type="EMBL" id="DF820463">
    <property type="protein sequence ID" value="GAK55254.1"/>
    <property type="molecule type" value="Genomic_DNA"/>
</dbReference>
<organism evidence="1 2">
    <name type="scientific">Vecturithrix granuli</name>
    <dbReference type="NCBI Taxonomy" id="1499967"/>
    <lineage>
        <taxon>Bacteria</taxon>
        <taxon>Candidatus Moduliflexota</taxon>
        <taxon>Candidatus Vecturitrichia</taxon>
        <taxon>Candidatus Vecturitrichales</taxon>
        <taxon>Candidatus Vecturitrichaceae</taxon>
        <taxon>Candidatus Vecturithrix</taxon>
    </lineage>
</organism>
<gene>
    <name evidence="1" type="ORF">U27_02086</name>
</gene>
<name>A0A0S6WBG5_VECG1</name>
<evidence type="ECO:0000313" key="1">
    <source>
        <dbReference type="EMBL" id="GAK55254.1"/>
    </source>
</evidence>
<proteinExistence type="predicted"/>
<sequence length="57" mass="6779">MCFGKRTTTHENSLFRRDGMYRETPVSRVSTMRETGVSRYIFRGEKLCQNRVYMSHA</sequence>
<protein>
    <submittedName>
        <fullName evidence="1">Uncharacterized protein</fullName>
    </submittedName>
</protein>
<dbReference type="AlphaFoldDB" id="A0A0S6WBG5"/>
<accession>A0A0S6WBG5</accession>
<dbReference type="STRING" id="1499967.U27_02086"/>
<dbReference type="Proteomes" id="UP000030661">
    <property type="component" value="Unassembled WGS sequence"/>
</dbReference>
<evidence type="ECO:0000313" key="2">
    <source>
        <dbReference type="Proteomes" id="UP000030661"/>
    </source>
</evidence>
<dbReference type="HOGENOM" id="CLU_206996_0_0_0"/>
<keyword evidence="2" id="KW-1185">Reference proteome</keyword>